<reference evidence="2" key="1">
    <citation type="journal article" date="2019" name="Int. J. Syst. Evol. Microbiol.">
        <title>The Global Catalogue of Microorganisms (GCM) 10K type strain sequencing project: providing services to taxonomists for standard genome sequencing and annotation.</title>
        <authorList>
            <consortium name="The Broad Institute Genomics Platform"/>
            <consortium name="The Broad Institute Genome Sequencing Center for Infectious Disease"/>
            <person name="Wu L."/>
            <person name="Ma J."/>
        </authorList>
    </citation>
    <scope>NUCLEOTIDE SEQUENCE [LARGE SCALE GENOMIC DNA]</scope>
    <source>
        <strain evidence="2">CGMCC 4.7181</strain>
    </source>
</reference>
<sequence>MNIDQTVAAAIAALNLGDHFSFDALTQAIEHQRGRKIQVSELPELGDNEGLCAVLFYAADRDLILHAHSDSRLHTQQFILHEFAHIILGHCDDDGISHDLSDIDGLLPDIPASIRSRALARSDLATEQEVAAESLADVLAARIRGSAFADTSYTEIFG</sequence>
<dbReference type="RefSeq" id="WP_188700238.1">
    <property type="nucleotide sequence ID" value="NZ_BMMQ01000002.1"/>
</dbReference>
<keyword evidence="2" id="KW-1185">Reference proteome</keyword>
<proteinExistence type="predicted"/>
<evidence type="ECO:0000313" key="1">
    <source>
        <dbReference type="EMBL" id="GGO61523.1"/>
    </source>
</evidence>
<evidence type="ECO:0008006" key="3">
    <source>
        <dbReference type="Google" id="ProtNLM"/>
    </source>
</evidence>
<name>A0ABQ2MZZ6_9MICO</name>
<protein>
    <recommendedName>
        <fullName evidence="3">IrrE N-terminal-like domain-containing protein</fullName>
    </recommendedName>
</protein>
<gene>
    <name evidence="1" type="ORF">GCM10010910_09530</name>
</gene>
<accession>A0ABQ2MZZ6</accession>
<comment type="caution">
    <text evidence="1">The sequence shown here is derived from an EMBL/GenBank/DDBJ whole genome shotgun (WGS) entry which is preliminary data.</text>
</comment>
<dbReference type="Proteomes" id="UP000638043">
    <property type="component" value="Unassembled WGS sequence"/>
</dbReference>
<evidence type="ECO:0000313" key="2">
    <source>
        <dbReference type="Proteomes" id="UP000638043"/>
    </source>
</evidence>
<organism evidence="1 2">
    <name type="scientific">Microbacterium nanhaiense</name>
    <dbReference type="NCBI Taxonomy" id="1301026"/>
    <lineage>
        <taxon>Bacteria</taxon>
        <taxon>Bacillati</taxon>
        <taxon>Actinomycetota</taxon>
        <taxon>Actinomycetes</taxon>
        <taxon>Micrococcales</taxon>
        <taxon>Microbacteriaceae</taxon>
        <taxon>Microbacterium</taxon>
    </lineage>
</organism>
<dbReference type="EMBL" id="BMMQ01000002">
    <property type="protein sequence ID" value="GGO61523.1"/>
    <property type="molecule type" value="Genomic_DNA"/>
</dbReference>